<dbReference type="SMART" id="SM00382">
    <property type="entry name" value="AAA"/>
    <property type="match status" value="1"/>
</dbReference>
<evidence type="ECO:0000256" key="1">
    <source>
        <dbReference type="ARBA" id="ARBA00022448"/>
    </source>
</evidence>
<dbReference type="OrthoDB" id="24472at2"/>
<comment type="caution">
    <text evidence="5">The sequence shown here is derived from an EMBL/GenBank/DDBJ whole genome shotgun (WGS) entry which is preliminary data.</text>
</comment>
<dbReference type="Pfam" id="PF00005">
    <property type="entry name" value="ABC_tran"/>
    <property type="match status" value="1"/>
</dbReference>
<dbReference type="AlphaFoldDB" id="A0A511R2P4"/>
<gene>
    <name evidence="5" type="ORF">MHY01S_20540</name>
</gene>
<proteinExistence type="predicted"/>
<dbReference type="Proteomes" id="UP000321197">
    <property type="component" value="Unassembled WGS sequence"/>
</dbReference>
<dbReference type="InterPro" id="IPR050763">
    <property type="entry name" value="ABC_transporter_ATP-binding"/>
</dbReference>
<organism evidence="5 6">
    <name type="scientific">Meiothermus hypogaeus NBRC 106114</name>
    <dbReference type="NCBI Taxonomy" id="1227553"/>
    <lineage>
        <taxon>Bacteria</taxon>
        <taxon>Thermotogati</taxon>
        <taxon>Deinococcota</taxon>
        <taxon>Deinococci</taxon>
        <taxon>Thermales</taxon>
        <taxon>Thermaceae</taxon>
        <taxon>Meiothermus</taxon>
    </lineage>
</organism>
<evidence type="ECO:0000313" key="5">
    <source>
        <dbReference type="EMBL" id="GEM83888.1"/>
    </source>
</evidence>
<dbReference type="InterPro" id="IPR003593">
    <property type="entry name" value="AAA+_ATPase"/>
</dbReference>
<protein>
    <submittedName>
        <fullName evidence="5">Multidrug ABC transporter ATP-binding protein</fullName>
    </submittedName>
</protein>
<accession>A0A511R2P4</accession>
<sequence length="325" mass="35765">MAELAVEVKNISKQFGRTLALDQVSLEVPAGELFALLGPNGAGKTTLVHILCTIHLPDAGQAKIAGFDVVNQAVMARQSLGVVFQEPSLDSRLTVFENLDFHGRIYAVPTALRKQRIPEVLELVELTKWRDALVRNLSGGMKRRLEIARALMHDPALLILDEPTVGLDAQTRSRIWEYIYALQKERGMTVLVTTHYIDEVEGCDRVCIIDKGKIQALDTPEALRATYGQEVLWVEPKDALARAAILGKYPQALEHQGKLGVRNLSEGQVAAFFAEFGTRIRSSNLQTASLEDVFLALTGRAIRDQAAGGKDAMLEFGKRGGEHTQ</sequence>
<keyword evidence="3 5" id="KW-0067">ATP-binding</keyword>
<dbReference type="Gene3D" id="3.40.50.300">
    <property type="entry name" value="P-loop containing nucleotide triphosphate hydrolases"/>
    <property type="match status" value="1"/>
</dbReference>
<dbReference type="EMBL" id="BJXL01000065">
    <property type="protein sequence ID" value="GEM83888.1"/>
    <property type="molecule type" value="Genomic_DNA"/>
</dbReference>
<keyword evidence="2" id="KW-0547">Nucleotide-binding</keyword>
<feature type="domain" description="ABC transporter" evidence="4">
    <location>
        <begin position="6"/>
        <end position="236"/>
    </location>
</feature>
<dbReference type="GO" id="GO:0016887">
    <property type="term" value="F:ATP hydrolysis activity"/>
    <property type="evidence" value="ECO:0007669"/>
    <property type="project" value="InterPro"/>
</dbReference>
<evidence type="ECO:0000259" key="4">
    <source>
        <dbReference type="PROSITE" id="PS50893"/>
    </source>
</evidence>
<dbReference type="SUPFAM" id="SSF52540">
    <property type="entry name" value="P-loop containing nucleoside triphosphate hydrolases"/>
    <property type="match status" value="1"/>
</dbReference>
<dbReference type="PROSITE" id="PS00211">
    <property type="entry name" value="ABC_TRANSPORTER_1"/>
    <property type="match status" value="1"/>
</dbReference>
<dbReference type="PROSITE" id="PS50893">
    <property type="entry name" value="ABC_TRANSPORTER_2"/>
    <property type="match status" value="1"/>
</dbReference>
<dbReference type="InterPro" id="IPR003439">
    <property type="entry name" value="ABC_transporter-like_ATP-bd"/>
</dbReference>
<dbReference type="PANTHER" id="PTHR42711:SF18">
    <property type="entry name" value="ABC TRANSPORTER, ATP-BINDING PROTEIN"/>
    <property type="match status" value="1"/>
</dbReference>
<evidence type="ECO:0000256" key="3">
    <source>
        <dbReference type="ARBA" id="ARBA00022840"/>
    </source>
</evidence>
<keyword evidence="1" id="KW-0813">Transport</keyword>
<name>A0A511R2P4_9DEIN</name>
<evidence type="ECO:0000256" key="2">
    <source>
        <dbReference type="ARBA" id="ARBA00022741"/>
    </source>
</evidence>
<evidence type="ECO:0000313" key="6">
    <source>
        <dbReference type="Proteomes" id="UP000321197"/>
    </source>
</evidence>
<dbReference type="GO" id="GO:0005524">
    <property type="term" value="F:ATP binding"/>
    <property type="evidence" value="ECO:0007669"/>
    <property type="project" value="UniProtKB-KW"/>
</dbReference>
<dbReference type="InterPro" id="IPR017871">
    <property type="entry name" value="ABC_transporter-like_CS"/>
</dbReference>
<dbReference type="RefSeq" id="WP_119341758.1">
    <property type="nucleotide sequence ID" value="NZ_BJXL01000065.1"/>
</dbReference>
<dbReference type="PANTHER" id="PTHR42711">
    <property type="entry name" value="ABC TRANSPORTER ATP-BINDING PROTEIN"/>
    <property type="match status" value="1"/>
</dbReference>
<dbReference type="InterPro" id="IPR027417">
    <property type="entry name" value="P-loop_NTPase"/>
</dbReference>
<reference evidence="5 6" key="1">
    <citation type="submission" date="2019-07" db="EMBL/GenBank/DDBJ databases">
        <title>Whole genome shotgun sequence of Meiothermus hypogaeus NBRC 106114.</title>
        <authorList>
            <person name="Hosoyama A."/>
            <person name="Uohara A."/>
            <person name="Ohji S."/>
            <person name="Ichikawa N."/>
        </authorList>
    </citation>
    <scope>NUCLEOTIDE SEQUENCE [LARGE SCALE GENOMIC DNA]</scope>
    <source>
        <strain evidence="5 6">NBRC 106114</strain>
    </source>
</reference>